<dbReference type="GO" id="GO:0012505">
    <property type="term" value="C:endomembrane system"/>
    <property type="evidence" value="ECO:0007669"/>
    <property type="project" value="UniProtKB-SubCell"/>
</dbReference>
<dbReference type="RefSeq" id="WP_015939189.1">
    <property type="nucleotide sequence ID" value="NZ_FPIW01000006.1"/>
</dbReference>
<sequence length="193" mass="21391">MSKWKHAGYILPLVLAFAAIVLIPVGAFASEGHEAPRWGDFGWRVLNFVIFAGILWYFVGGLAKRFFKNRRETIGGALDNLEERRARAKEQLAAVESRIARLNEEREAILAESRKQAENLKAGIVEEAHRQAAQIVEQARMTAENEGRTVLAEVRAVIADEIVDAAEKALSGKLNADAHDKLIANSLKKVVLH</sequence>
<evidence type="ECO:0000256" key="1">
    <source>
        <dbReference type="ARBA" id="ARBA00022448"/>
    </source>
</evidence>
<evidence type="ECO:0000256" key="9">
    <source>
        <dbReference type="ARBA" id="ARBA00025198"/>
    </source>
</evidence>
<evidence type="ECO:0000256" key="14">
    <source>
        <dbReference type="SAM" id="Coils"/>
    </source>
</evidence>
<evidence type="ECO:0000256" key="5">
    <source>
        <dbReference type="ARBA" id="ARBA00022989"/>
    </source>
</evidence>
<keyword evidence="12" id="KW-1003">Cell membrane</keyword>
<evidence type="ECO:0000256" key="2">
    <source>
        <dbReference type="ARBA" id="ARBA00022547"/>
    </source>
</evidence>
<evidence type="ECO:0000256" key="10">
    <source>
        <dbReference type="ARBA" id="ARBA00025614"/>
    </source>
</evidence>
<evidence type="ECO:0000256" key="11">
    <source>
        <dbReference type="ARBA" id="ARBA00037847"/>
    </source>
</evidence>
<dbReference type="InterPro" id="IPR002146">
    <property type="entry name" value="ATP_synth_b/b'su_bac/chlpt"/>
</dbReference>
<dbReference type="HAMAP" id="MF_01398">
    <property type="entry name" value="ATP_synth_b_bprime"/>
    <property type="match status" value="1"/>
</dbReference>
<keyword evidence="2 12" id="KW-0138">CF(0)</keyword>
<comment type="similarity">
    <text evidence="12 13">Belongs to the ATPase B chain family.</text>
</comment>
<accession>A0AA94HRV0</accession>
<keyword evidence="7 12" id="KW-0472">Membrane</keyword>
<dbReference type="GO" id="GO:0046933">
    <property type="term" value="F:proton-transporting ATP synthase activity, rotational mechanism"/>
    <property type="evidence" value="ECO:0007669"/>
    <property type="project" value="UniProtKB-UniRule"/>
</dbReference>
<comment type="subcellular location">
    <subcellularLocation>
        <location evidence="12">Cell membrane</location>
        <topology evidence="12">Single-pass membrane protein</topology>
    </subcellularLocation>
    <subcellularLocation>
        <location evidence="11">Endomembrane system</location>
        <topology evidence="11">Single-pass membrane protein</topology>
    </subcellularLocation>
</comment>
<dbReference type="OMA" id="FGWRVLN"/>
<keyword evidence="8 12" id="KW-0066">ATP synthesis</keyword>
<keyword evidence="5 12" id="KW-1133">Transmembrane helix</keyword>
<protein>
    <recommendedName>
        <fullName evidence="12">ATP synthase subunit b</fullName>
    </recommendedName>
    <alternativeName>
        <fullName evidence="12">ATP synthase F(0) sector subunit b</fullName>
    </alternativeName>
    <alternativeName>
        <fullName evidence="12">ATPase subunit I</fullName>
    </alternativeName>
    <alternativeName>
        <fullName evidence="12">F-type ATPase subunit b</fullName>
        <shortName evidence="12">F-ATPase subunit b</shortName>
    </alternativeName>
</protein>
<evidence type="ECO:0000256" key="4">
    <source>
        <dbReference type="ARBA" id="ARBA00022781"/>
    </source>
</evidence>
<dbReference type="PANTHER" id="PTHR34264">
    <property type="entry name" value="ATP SYNTHASE SUBUNIT B, CHLOROPLASTIC"/>
    <property type="match status" value="1"/>
</dbReference>
<name>A0AA94HRV0_DESDE</name>
<reference evidence="16" key="1">
    <citation type="submission" date="2016-11" db="EMBL/GenBank/DDBJ databases">
        <authorList>
            <person name="Jaros S."/>
            <person name="Januszkiewicz K."/>
            <person name="Wedrychowicz H."/>
        </authorList>
    </citation>
    <scope>NUCLEOTIDE SEQUENCE [LARGE SCALE GENOMIC DNA]</scope>
    <source>
        <strain evidence="16">DSM 7057</strain>
    </source>
</reference>
<evidence type="ECO:0000256" key="8">
    <source>
        <dbReference type="ARBA" id="ARBA00023310"/>
    </source>
</evidence>
<dbReference type="EMBL" id="FPIW01000006">
    <property type="protein sequence ID" value="SFW25806.1"/>
    <property type="molecule type" value="Genomic_DNA"/>
</dbReference>
<feature type="coiled-coil region" evidence="14">
    <location>
        <begin position="71"/>
        <end position="119"/>
    </location>
</feature>
<comment type="subunit">
    <text evidence="12">F-type ATPases have 2 components, F(1) - the catalytic core - and F(0) - the membrane proton channel. F(1) has five subunits: alpha(3), beta(3), gamma(1), delta(1), epsilon(1). F(0) has three main subunits: a(1), b(2) and c(10-14). The alpha and beta chains form an alternating ring which encloses part of the gamma chain. F(1) is attached to F(0) by a central stalk formed by the gamma and epsilon chains, while a peripheral stalk is formed by the delta and b chains.</text>
</comment>
<evidence type="ECO:0000256" key="6">
    <source>
        <dbReference type="ARBA" id="ARBA00023065"/>
    </source>
</evidence>
<dbReference type="AlphaFoldDB" id="A0AA94HRV0"/>
<keyword evidence="1 12" id="KW-0813">Transport</keyword>
<keyword evidence="14" id="KW-0175">Coiled coil</keyword>
<dbReference type="Proteomes" id="UP000182680">
    <property type="component" value="Unassembled WGS sequence"/>
</dbReference>
<proteinExistence type="inferred from homology"/>
<evidence type="ECO:0000256" key="12">
    <source>
        <dbReference type="HAMAP-Rule" id="MF_01398"/>
    </source>
</evidence>
<comment type="caution">
    <text evidence="15">The sequence shown here is derived from an EMBL/GenBank/DDBJ whole genome shotgun (WGS) entry which is preliminary data.</text>
</comment>
<evidence type="ECO:0000256" key="7">
    <source>
        <dbReference type="ARBA" id="ARBA00023136"/>
    </source>
</evidence>
<comment type="function">
    <text evidence="9 12">F(1)F(0) ATP synthase produces ATP from ADP in the presence of a proton or sodium gradient. F-type ATPases consist of two structural domains, F(1) containing the extramembraneous catalytic core and F(0) containing the membrane proton channel, linked together by a central stalk and a peripheral stalk. During catalysis, ATP synthesis in the catalytic domain of F(1) is coupled via a rotary mechanism of the central stalk subunits to proton translocation.</text>
</comment>
<evidence type="ECO:0000256" key="13">
    <source>
        <dbReference type="RuleBase" id="RU003848"/>
    </source>
</evidence>
<dbReference type="PANTHER" id="PTHR34264:SF3">
    <property type="entry name" value="ATP SYNTHASE SUBUNIT B, CHLOROPLASTIC"/>
    <property type="match status" value="1"/>
</dbReference>
<dbReference type="Pfam" id="PF00430">
    <property type="entry name" value="ATP-synt_B"/>
    <property type="match status" value="1"/>
</dbReference>
<evidence type="ECO:0000256" key="3">
    <source>
        <dbReference type="ARBA" id="ARBA00022692"/>
    </source>
</evidence>
<evidence type="ECO:0000313" key="15">
    <source>
        <dbReference type="EMBL" id="SFW25806.1"/>
    </source>
</evidence>
<evidence type="ECO:0000313" key="16">
    <source>
        <dbReference type="Proteomes" id="UP000182680"/>
    </source>
</evidence>
<keyword evidence="3 12" id="KW-0812">Transmembrane</keyword>
<gene>
    <name evidence="12" type="primary">atpF</name>
    <name evidence="15" type="ORF">SAMN02910291_00591</name>
</gene>
<organism evidence="15 16">
    <name type="scientific">Desulfovibrio desulfuricans</name>
    <dbReference type="NCBI Taxonomy" id="876"/>
    <lineage>
        <taxon>Bacteria</taxon>
        <taxon>Pseudomonadati</taxon>
        <taxon>Thermodesulfobacteriota</taxon>
        <taxon>Desulfovibrionia</taxon>
        <taxon>Desulfovibrionales</taxon>
        <taxon>Desulfovibrionaceae</taxon>
        <taxon>Desulfovibrio</taxon>
    </lineage>
</organism>
<keyword evidence="6 12" id="KW-0406">Ion transport</keyword>
<keyword evidence="4 12" id="KW-0375">Hydrogen ion transport</keyword>
<dbReference type="CDD" id="cd06503">
    <property type="entry name" value="ATP-synt_Fo_b"/>
    <property type="match status" value="1"/>
</dbReference>
<dbReference type="GO" id="GO:0045259">
    <property type="term" value="C:proton-transporting ATP synthase complex"/>
    <property type="evidence" value="ECO:0007669"/>
    <property type="project" value="UniProtKB-KW"/>
</dbReference>
<feature type="transmembrane region" description="Helical" evidence="12">
    <location>
        <begin position="45"/>
        <end position="63"/>
    </location>
</feature>
<comment type="function">
    <text evidence="10">Component of the F(0) channel, it forms part of the peripheral stalk, linking F(1) to F(0). The b'-subunit is a diverged and duplicated form of b found in plants and photosynthetic bacteria.</text>
</comment>
<dbReference type="GO" id="GO:0005886">
    <property type="term" value="C:plasma membrane"/>
    <property type="evidence" value="ECO:0007669"/>
    <property type="project" value="UniProtKB-SubCell"/>
</dbReference>